<name>A0A4Y7T6E4_COPMI</name>
<keyword evidence="2" id="KW-1185">Reference proteome</keyword>
<evidence type="ECO:0000313" key="2">
    <source>
        <dbReference type="Proteomes" id="UP000298030"/>
    </source>
</evidence>
<dbReference type="Proteomes" id="UP000298030">
    <property type="component" value="Unassembled WGS sequence"/>
</dbReference>
<accession>A0A4Y7T6E4</accession>
<evidence type="ECO:0000313" key="1">
    <source>
        <dbReference type="EMBL" id="TEB29695.1"/>
    </source>
</evidence>
<organism evidence="1 2">
    <name type="scientific">Coprinellus micaceus</name>
    <name type="common">Glistening ink-cap mushroom</name>
    <name type="synonym">Coprinus micaceus</name>
    <dbReference type="NCBI Taxonomy" id="71717"/>
    <lineage>
        <taxon>Eukaryota</taxon>
        <taxon>Fungi</taxon>
        <taxon>Dikarya</taxon>
        <taxon>Basidiomycota</taxon>
        <taxon>Agaricomycotina</taxon>
        <taxon>Agaricomycetes</taxon>
        <taxon>Agaricomycetidae</taxon>
        <taxon>Agaricales</taxon>
        <taxon>Agaricineae</taxon>
        <taxon>Psathyrellaceae</taxon>
        <taxon>Coprinellus</taxon>
    </lineage>
</organism>
<sequence>MAIEEIRNYGNVPNGLANLEKVVLAKRYRIPYWFIEGYITLVENWSTNRWPLETLGSNLGWETTSRILALAVKAREPPPNFESPATPVLNCSVCGNGYPGRLMGLTCHTRSTARIVAGFIFMGRQILFSWQRRISCTWTLSGKLWRRPSRRSWRPCVEDTNSSISLVHCLSLPFILLSHCGMG</sequence>
<protein>
    <submittedName>
        <fullName evidence="1">Uncharacterized protein</fullName>
    </submittedName>
</protein>
<comment type="caution">
    <text evidence="1">The sequence shown here is derived from an EMBL/GenBank/DDBJ whole genome shotgun (WGS) entry which is preliminary data.</text>
</comment>
<proteinExistence type="predicted"/>
<gene>
    <name evidence="1" type="ORF">FA13DRAFT_1734490</name>
</gene>
<dbReference type="EMBL" id="QPFP01000026">
    <property type="protein sequence ID" value="TEB29695.1"/>
    <property type="molecule type" value="Genomic_DNA"/>
</dbReference>
<dbReference type="AlphaFoldDB" id="A0A4Y7T6E4"/>
<reference evidence="1 2" key="1">
    <citation type="journal article" date="2019" name="Nat. Ecol. Evol.">
        <title>Megaphylogeny resolves global patterns of mushroom evolution.</title>
        <authorList>
            <person name="Varga T."/>
            <person name="Krizsan K."/>
            <person name="Foldi C."/>
            <person name="Dima B."/>
            <person name="Sanchez-Garcia M."/>
            <person name="Sanchez-Ramirez S."/>
            <person name="Szollosi G.J."/>
            <person name="Szarkandi J.G."/>
            <person name="Papp V."/>
            <person name="Albert L."/>
            <person name="Andreopoulos W."/>
            <person name="Angelini C."/>
            <person name="Antonin V."/>
            <person name="Barry K.W."/>
            <person name="Bougher N.L."/>
            <person name="Buchanan P."/>
            <person name="Buyck B."/>
            <person name="Bense V."/>
            <person name="Catcheside P."/>
            <person name="Chovatia M."/>
            <person name="Cooper J."/>
            <person name="Damon W."/>
            <person name="Desjardin D."/>
            <person name="Finy P."/>
            <person name="Geml J."/>
            <person name="Haridas S."/>
            <person name="Hughes K."/>
            <person name="Justo A."/>
            <person name="Karasinski D."/>
            <person name="Kautmanova I."/>
            <person name="Kiss B."/>
            <person name="Kocsube S."/>
            <person name="Kotiranta H."/>
            <person name="LaButti K.M."/>
            <person name="Lechner B.E."/>
            <person name="Liimatainen K."/>
            <person name="Lipzen A."/>
            <person name="Lukacs Z."/>
            <person name="Mihaltcheva S."/>
            <person name="Morgado L.N."/>
            <person name="Niskanen T."/>
            <person name="Noordeloos M.E."/>
            <person name="Ohm R.A."/>
            <person name="Ortiz-Santana B."/>
            <person name="Ovrebo C."/>
            <person name="Racz N."/>
            <person name="Riley R."/>
            <person name="Savchenko A."/>
            <person name="Shiryaev A."/>
            <person name="Soop K."/>
            <person name="Spirin V."/>
            <person name="Szebenyi C."/>
            <person name="Tomsovsky M."/>
            <person name="Tulloss R.E."/>
            <person name="Uehling J."/>
            <person name="Grigoriev I.V."/>
            <person name="Vagvolgyi C."/>
            <person name="Papp T."/>
            <person name="Martin F.M."/>
            <person name="Miettinen O."/>
            <person name="Hibbett D.S."/>
            <person name="Nagy L.G."/>
        </authorList>
    </citation>
    <scope>NUCLEOTIDE SEQUENCE [LARGE SCALE GENOMIC DNA]</scope>
    <source>
        <strain evidence="1 2">FP101781</strain>
    </source>
</reference>